<evidence type="ECO:0000256" key="1">
    <source>
        <dbReference type="ARBA" id="ARBA00004651"/>
    </source>
</evidence>
<feature type="transmembrane region" description="Helical" evidence="6">
    <location>
        <begin position="310"/>
        <end position="329"/>
    </location>
</feature>
<dbReference type="Gene3D" id="1.20.1250.20">
    <property type="entry name" value="MFS general substrate transporter like domains"/>
    <property type="match status" value="1"/>
</dbReference>
<dbReference type="GO" id="GO:0022857">
    <property type="term" value="F:transmembrane transporter activity"/>
    <property type="evidence" value="ECO:0007669"/>
    <property type="project" value="InterPro"/>
</dbReference>
<feature type="domain" description="Major facilitator superfamily (MFS) profile" evidence="7">
    <location>
        <begin position="17"/>
        <end position="399"/>
    </location>
</feature>
<dbReference type="AlphaFoldDB" id="A0A4Y3WBS3"/>
<evidence type="ECO:0000256" key="6">
    <source>
        <dbReference type="SAM" id="Phobius"/>
    </source>
</evidence>
<dbReference type="Proteomes" id="UP000318825">
    <property type="component" value="Unassembled WGS sequence"/>
</dbReference>
<dbReference type="InterPro" id="IPR020846">
    <property type="entry name" value="MFS_dom"/>
</dbReference>
<dbReference type="PANTHER" id="PTHR43124:SF3">
    <property type="entry name" value="CHLORAMPHENICOL EFFLUX PUMP RV0191"/>
    <property type="match status" value="1"/>
</dbReference>
<evidence type="ECO:0000259" key="7">
    <source>
        <dbReference type="PROSITE" id="PS50850"/>
    </source>
</evidence>
<feature type="transmembrane region" description="Helical" evidence="6">
    <location>
        <begin position="83"/>
        <end position="106"/>
    </location>
</feature>
<dbReference type="PROSITE" id="PS50850">
    <property type="entry name" value="MFS"/>
    <property type="match status" value="1"/>
</dbReference>
<protein>
    <submittedName>
        <fullName evidence="8">MFS transporter</fullName>
    </submittedName>
</protein>
<proteinExistence type="predicted"/>
<feature type="transmembrane region" description="Helical" evidence="6">
    <location>
        <begin position="17"/>
        <end position="35"/>
    </location>
</feature>
<feature type="transmembrane region" description="Helical" evidence="6">
    <location>
        <begin position="223"/>
        <end position="247"/>
    </location>
</feature>
<evidence type="ECO:0000256" key="5">
    <source>
        <dbReference type="ARBA" id="ARBA00023136"/>
    </source>
</evidence>
<feature type="transmembrane region" description="Helical" evidence="6">
    <location>
        <begin position="376"/>
        <end position="395"/>
    </location>
</feature>
<name>A0A4Y3WBS3_NITWI</name>
<feature type="transmembrane region" description="Helical" evidence="6">
    <location>
        <begin position="253"/>
        <end position="271"/>
    </location>
</feature>
<dbReference type="PANTHER" id="PTHR43124">
    <property type="entry name" value="PURINE EFFLUX PUMP PBUE"/>
    <property type="match status" value="1"/>
</dbReference>
<evidence type="ECO:0000256" key="4">
    <source>
        <dbReference type="ARBA" id="ARBA00022989"/>
    </source>
</evidence>
<accession>A0A4Y3WBS3</accession>
<dbReference type="EMBL" id="BJNF01000028">
    <property type="protein sequence ID" value="GEC15309.1"/>
    <property type="molecule type" value="Genomic_DNA"/>
</dbReference>
<feature type="transmembrane region" description="Helical" evidence="6">
    <location>
        <begin position="278"/>
        <end position="304"/>
    </location>
</feature>
<dbReference type="OrthoDB" id="7930524at2"/>
<feature type="transmembrane region" description="Helical" evidence="6">
    <location>
        <begin position="145"/>
        <end position="163"/>
    </location>
</feature>
<evidence type="ECO:0000313" key="8">
    <source>
        <dbReference type="EMBL" id="GEC15309.1"/>
    </source>
</evidence>
<keyword evidence="4 6" id="KW-1133">Transmembrane helix</keyword>
<reference evidence="8 9" key="1">
    <citation type="submission" date="2019-06" db="EMBL/GenBank/DDBJ databases">
        <title>Whole genome shotgun sequence of Nitrobacter winogradskyi NBRC 14297.</title>
        <authorList>
            <person name="Hosoyama A."/>
            <person name="Uohara A."/>
            <person name="Ohji S."/>
            <person name="Ichikawa N."/>
        </authorList>
    </citation>
    <scope>NUCLEOTIDE SEQUENCE [LARGE SCALE GENOMIC DNA]</scope>
    <source>
        <strain evidence="8 9">NBRC 14297</strain>
    </source>
</reference>
<feature type="transmembrane region" description="Helical" evidence="6">
    <location>
        <begin position="350"/>
        <end position="370"/>
    </location>
</feature>
<gene>
    <name evidence="8" type="ORF">NWI01_12010</name>
</gene>
<sequence>MTSADPAAAGEPKLPPLLNIIALATFAASLSTRAMDPVLPHVAEDMSVTVATAAGLSAVTAFSFAIVQPLIGAAADIFGKGRLMLVCLVLLGISNVAGALCTSYAALFVTRIFAGIASGGVFPVALGMASDLVPVPQRQVAIGRTIAGTMGGNLLGASFAGVIGDLVGWRGVLVVLGVLVLAVSIAVGLGFQRGDAIATSRRMKLTDLRQGYRQIFSNPNARVCYSAVFIEGCCVLGLFPYVAAFLFELGETRLSIAGIVIAGFAVGGLFYTMTVSRFLALLGVRGMMISGAMLVAAQIVAVGLGPDWRIQLLSFVAMGWGFYMLHGCLQVFASQLSEQARATALSLHSFFFYMGQTAGPVAYGLSLSWAGKFPTLAVNALVIAILGLVCAWLLVGKAASRLR</sequence>
<organism evidence="8 9">
    <name type="scientific">Nitrobacter winogradskyi</name>
    <name type="common">Nitrobacter agilis</name>
    <dbReference type="NCBI Taxonomy" id="913"/>
    <lineage>
        <taxon>Bacteria</taxon>
        <taxon>Pseudomonadati</taxon>
        <taxon>Pseudomonadota</taxon>
        <taxon>Alphaproteobacteria</taxon>
        <taxon>Hyphomicrobiales</taxon>
        <taxon>Nitrobacteraceae</taxon>
        <taxon>Nitrobacter</taxon>
    </lineage>
</organism>
<keyword evidence="3 6" id="KW-0812">Transmembrane</keyword>
<keyword evidence="2" id="KW-1003">Cell membrane</keyword>
<feature type="transmembrane region" description="Helical" evidence="6">
    <location>
        <begin position="47"/>
        <end position="71"/>
    </location>
</feature>
<feature type="transmembrane region" description="Helical" evidence="6">
    <location>
        <begin position="112"/>
        <end position="133"/>
    </location>
</feature>
<feature type="transmembrane region" description="Helical" evidence="6">
    <location>
        <begin position="169"/>
        <end position="191"/>
    </location>
</feature>
<dbReference type="RefSeq" id="WP_141383045.1">
    <property type="nucleotide sequence ID" value="NZ_BJNF01000028.1"/>
</dbReference>
<comment type="caution">
    <text evidence="8">The sequence shown here is derived from an EMBL/GenBank/DDBJ whole genome shotgun (WGS) entry which is preliminary data.</text>
</comment>
<dbReference type="CDD" id="cd17324">
    <property type="entry name" value="MFS_NepI_like"/>
    <property type="match status" value="1"/>
</dbReference>
<evidence type="ECO:0000256" key="2">
    <source>
        <dbReference type="ARBA" id="ARBA00022475"/>
    </source>
</evidence>
<dbReference type="Pfam" id="PF07690">
    <property type="entry name" value="MFS_1"/>
    <property type="match status" value="1"/>
</dbReference>
<dbReference type="GO" id="GO:0005886">
    <property type="term" value="C:plasma membrane"/>
    <property type="evidence" value="ECO:0007669"/>
    <property type="project" value="UniProtKB-SubCell"/>
</dbReference>
<dbReference type="SUPFAM" id="SSF103473">
    <property type="entry name" value="MFS general substrate transporter"/>
    <property type="match status" value="1"/>
</dbReference>
<dbReference type="InterPro" id="IPR050189">
    <property type="entry name" value="MFS_Efflux_Transporters"/>
</dbReference>
<evidence type="ECO:0000313" key="9">
    <source>
        <dbReference type="Proteomes" id="UP000318825"/>
    </source>
</evidence>
<dbReference type="InterPro" id="IPR036259">
    <property type="entry name" value="MFS_trans_sf"/>
</dbReference>
<comment type="subcellular location">
    <subcellularLocation>
        <location evidence="1">Cell membrane</location>
        <topology evidence="1">Multi-pass membrane protein</topology>
    </subcellularLocation>
</comment>
<evidence type="ECO:0000256" key="3">
    <source>
        <dbReference type="ARBA" id="ARBA00022692"/>
    </source>
</evidence>
<dbReference type="InterPro" id="IPR011701">
    <property type="entry name" value="MFS"/>
</dbReference>
<keyword evidence="5 6" id="KW-0472">Membrane</keyword>